<name>A0AAV5SNJ9_9BILA</name>
<reference evidence="1" key="1">
    <citation type="submission" date="2023-10" db="EMBL/GenBank/DDBJ databases">
        <title>Genome assembly of Pristionchus species.</title>
        <authorList>
            <person name="Yoshida K."/>
            <person name="Sommer R.J."/>
        </authorList>
    </citation>
    <scope>NUCLEOTIDE SEQUENCE</scope>
    <source>
        <strain evidence="1">RS0144</strain>
    </source>
</reference>
<gene>
    <name evidence="1" type="ORF">PENTCL1PPCAC_3904</name>
</gene>
<proteinExistence type="predicted"/>
<evidence type="ECO:0008006" key="3">
    <source>
        <dbReference type="Google" id="ProtNLM"/>
    </source>
</evidence>
<keyword evidence="2" id="KW-1185">Reference proteome</keyword>
<dbReference type="Proteomes" id="UP001432027">
    <property type="component" value="Unassembled WGS sequence"/>
</dbReference>
<evidence type="ECO:0000313" key="2">
    <source>
        <dbReference type="Proteomes" id="UP001432027"/>
    </source>
</evidence>
<protein>
    <recommendedName>
        <fullName evidence="3">G protein-coupled receptor</fullName>
    </recommendedName>
</protein>
<feature type="non-terminal residue" evidence="1">
    <location>
        <position position="1"/>
    </location>
</feature>
<dbReference type="EMBL" id="BTSX01000001">
    <property type="protein sequence ID" value="GMS81729.1"/>
    <property type="molecule type" value="Genomic_DNA"/>
</dbReference>
<organism evidence="1 2">
    <name type="scientific">Pristionchus entomophagus</name>
    <dbReference type="NCBI Taxonomy" id="358040"/>
    <lineage>
        <taxon>Eukaryota</taxon>
        <taxon>Metazoa</taxon>
        <taxon>Ecdysozoa</taxon>
        <taxon>Nematoda</taxon>
        <taxon>Chromadorea</taxon>
        <taxon>Rhabditida</taxon>
        <taxon>Rhabditina</taxon>
        <taxon>Diplogasteromorpha</taxon>
        <taxon>Diplogasteroidea</taxon>
        <taxon>Neodiplogasteridae</taxon>
        <taxon>Pristionchus</taxon>
    </lineage>
</organism>
<sequence length="126" mass="13566">LFFFLLFSSRGGWLRDERGEGPEQGDRGLGRFAVHLIRSIRAVGTAVAHLIHQHLGVSRSACEHFLCWLHSAKYLILPMGAVPLPVASLLSIHTLAALPAQESTRTAHIASPLVTAVVAVRLAVAS</sequence>
<comment type="caution">
    <text evidence="1">The sequence shown here is derived from an EMBL/GenBank/DDBJ whole genome shotgun (WGS) entry which is preliminary data.</text>
</comment>
<feature type="non-terminal residue" evidence="1">
    <location>
        <position position="126"/>
    </location>
</feature>
<evidence type="ECO:0000313" key="1">
    <source>
        <dbReference type="EMBL" id="GMS81729.1"/>
    </source>
</evidence>
<accession>A0AAV5SNJ9</accession>
<dbReference type="AlphaFoldDB" id="A0AAV5SNJ9"/>